<name>A0ABT9HKD8_9SPHN</name>
<proteinExistence type="predicted"/>
<organism evidence="1 2">
    <name type="scientific">Qipengyuania profundimaris</name>
    <dbReference type="NCBI Taxonomy" id="3067652"/>
    <lineage>
        <taxon>Bacteria</taxon>
        <taxon>Pseudomonadati</taxon>
        <taxon>Pseudomonadota</taxon>
        <taxon>Alphaproteobacteria</taxon>
        <taxon>Sphingomonadales</taxon>
        <taxon>Erythrobacteraceae</taxon>
        <taxon>Qipengyuania</taxon>
    </lineage>
</organism>
<keyword evidence="2" id="KW-1185">Reference proteome</keyword>
<comment type="caution">
    <text evidence="1">The sequence shown here is derived from an EMBL/GenBank/DDBJ whole genome shotgun (WGS) entry which is preliminary data.</text>
</comment>
<accession>A0ABT9HKD8</accession>
<reference evidence="1 2" key="1">
    <citation type="submission" date="2023-08" db="EMBL/GenBank/DDBJ databases">
        <title>genomic of G39.</title>
        <authorList>
            <person name="Wang Y."/>
        </authorList>
    </citation>
    <scope>NUCLEOTIDE SEQUENCE [LARGE SCALE GENOMIC DNA]</scope>
    <source>
        <strain evidence="1 2">G39</strain>
    </source>
</reference>
<evidence type="ECO:0000313" key="2">
    <source>
        <dbReference type="Proteomes" id="UP001240639"/>
    </source>
</evidence>
<evidence type="ECO:0000313" key="1">
    <source>
        <dbReference type="EMBL" id="MDP4573609.1"/>
    </source>
</evidence>
<protein>
    <submittedName>
        <fullName evidence="1">Uncharacterized protein</fullName>
    </submittedName>
</protein>
<sequence length="100" mass="10982">MPIPKTPLEALEIFRNPDADDWERDYAALLIHSLDVALPELAKVASDPGASEMLQQRAAEVLGGAWRDRGILMTADISGFTPIARQEILFHRGEGLPYPG</sequence>
<dbReference type="RefSeq" id="WP_305931105.1">
    <property type="nucleotide sequence ID" value="NZ_JAVAIM010000001.1"/>
</dbReference>
<dbReference type="Proteomes" id="UP001240639">
    <property type="component" value="Unassembled WGS sequence"/>
</dbReference>
<dbReference type="EMBL" id="JAVAIM010000001">
    <property type="protein sequence ID" value="MDP4573609.1"/>
    <property type="molecule type" value="Genomic_DNA"/>
</dbReference>
<gene>
    <name evidence="1" type="ORF">Q9K02_00465</name>
</gene>